<reference evidence="1" key="1">
    <citation type="submission" date="2014-09" db="EMBL/GenBank/DDBJ databases">
        <authorList>
            <person name="Magalhaes I.L.F."/>
            <person name="Oliveira U."/>
            <person name="Santos F.R."/>
            <person name="Vidigal T.H.D.A."/>
            <person name="Brescovit A.D."/>
            <person name="Santos A.J."/>
        </authorList>
    </citation>
    <scope>NUCLEOTIDE SEQUENCE</scope>
    <source>
        <tissue evidence="1">Shoot tissue taken approximately 20 cm above the soil surface</tissue>
    </source>
</reference>
<protein>
    <submittedName>
        <fullName evidence="1">Uncharacterized protein</fullName>
    </submittedName>
</protein>
<sequence length="88" mass="10148">MLPSMLCNKINLHFFFISRASKPCSDPLLELISEIIQYPSCIVISTYGCVHCIVCIFTELHDFSHRFFLLVAFVWKTRLILCPAFTTC</sequence>
<reference evidence="1" key="2">
    <citation type="journal article" date="2015" name="Data Brief">
        <title>Shoot transcriptome of the giant reed, Arundo donax.</title>
        <authorList>
            <person name="Barrero R.A."/>
            <person name="Guerrero F.D."/>
            <person name="Moolhuijzen P."/>
            <person name="Goolsby J.A."/>
            <person name="Tidwell J."/>
            <person name="Bellgard S.E."/>
            <person name="Bellgard M.I."/>
        </authorList>
    </citation>
    <scope>NUCLEOTIDE SEQUENCE</scope>
    <source>
        <tissue evidence="1">Shoot tissue taken approximately 20 cm above the soil surface</tissue>
    </source>
</reference>
<name>A0A0A9HM29_ARUDO</name>
<dbReference type="AlphaFoldDB" id="A0A0A9HM29"/>
<evidence type="ECO:0000313" key="1">
    <source>
        <dbReference type="EMBL" id="JAE33953.1"/>
    </source>
</evidence>
<accession>A0A0A9HM29</accession>
<organism evidence="1">
    <name type="scientific">Arundo donax</name>
    <name type="common">Giant reed</name>
    <name type="synonym">Donax arundinaceus</name>
    <dbReference type="NCBI Taxonomy" id="35708"/>
    <lineage>
        <taxon>Eukaryota</taxon>
        <taxon>Viridiplantae</taxon>
        <taxon>Streptophyta</taxon>
        <taxon>Embryophyta</taxon>
        <taxon>Tracheophyta</taxon>
        <taxon>Spermatophyta</taxon>
        <taxon>Magnoliopsida</taxon>
        <taxon>Liliopsida</taxon>
        <taxon>Poales</taxon>
        <taxon>Poaceae</taxon>
        <taxon>PACMAD clade</taxon>
        <taxon>Arundinoideae</taxon>
        <taxon>Arundineae</taxon>
        <taxon>Arundo</taxon>
    </lineage>
</organism>
<proteinExistence type="predicted"/>
<dbReference type="EMBL" id="GBRH01163943">
    <property type="protein sequence ID" value="JAE33953.1"/>
    <property type="molecule type" value="Transcribed_RNA"/>
</dbReference>